<dbReference type="PANTHER" id="PTHR47074:SF61">
    <property type="entry name" value="RNASE H TYPE-1 DOMAIN-CONTAINING PROTEIN"/>
    <property type="match status" value="1"/>
</dbReference>
<feature type="non-terminal residue" evidence="2">
    <location>
        <position position="81"/>
    </location>
</feature>
<proteinExistence type="predicted"/>
<gene>
    <name evidence="2" type="ORF">Gotri_000151</name>
</gene>
<comment type="caution">
    <text evidence="2">The sequence shown here is derived from an EMBL/GenBank/DDBJ whole genome shotgun (WGS) entry which is preliminary data.</text>
</comment>
<evidence type="ECO:0000313" key="2">
    <source>
        <dbReference type="EMBL" id="MBA0787278.1"/>
    </source>
</evidence>
<dbReference type="InterPro" id="IPR002156">
    <property type="entry name" value="RNaseH_domain"/>
</dbReference>
<evidence type="ECO:0000313" key="3">
    <source>
        <dbReference type="Proteomes" id="UP000593568"/>
    </source>
</evidence>
<feature type="domain" description="RNase H type-1" evidence="1">
    <location>
        <begin position="20"/>
        <end position="81"/>
    </location>
</feature>
<dbReference type="Proteomes" id="UP000593568">
    <property type="component" value="Unassembled WGS sequence"/>
</dbReference>
<protein>
    <recommendedName>
        <fullName evidence="1">RNase H type-1 domain-containing protein</fullName>
    </recommendedName>
</protein>
<keyword evidence="3" id="KW-1185">Reference proteome</keyword>
<name>A0A7J9FQ19_9ROSI</name>
<dbReference type="InterPro" id="IPR052929">
    <property type="entry name" value="RNase_H-like_EbsB-rel"/>
</dbReference>
<accession>A0A7J9FQ19</accession>
<organism evidence="2 3">
    <name type="scientific">Gossypium trilobum</name>
    <dbReference type="NCBI Taxonomy" id="34281"/>
    <lineage>
        <taxon>Eukaryota</taxon>
        <taxon>Viridiplantae</taxon>
        <taxon>Streptophyta</taxon>
        <taxon>Embryophyta</taxon>
        <taxon>Tracheophyta</taxon>
        <taxon>Spermatophyta</taxon>
        <taxon>Magnoliopsida</taxon>
        <taxon>eudicotyledons</taxon>
        <taxon>Gunneridae</taxon>
        <taxon>Pentapetalae</taxon>
        <taxon>rosids</taxon>
        <taxon>malvids</taxon>
        <taxon>Malvales</taxon>
        <taxon>Malvaceae</taxon>
        <taxon>Malvoideae</taxon>
        <taxon>Gossypium</taxon>
    </lineage>
</organism>
<dbReference type="PANTHER" id="PTHR47074">
    <property type="entry name" value="BNAC02G40300D PROTEIN"/>
    <property type="match status" value="1"/>
</dbReference>
<reference evidence="2 3" key="1">
    <citation type="journal article" date="2019" name="Genome Biol. Evol.">
        <title>Insights into the evolution of the New World diploid cottons (Gossypium, subgenus Houzingenia) based on genome sequencing.</title>
        <authorList>
            <person name="Grover C.E."/>
            <person name="Arick M.A. 2nd"/>
            <person name="Thrash A."/>
            <person name="Conover J.L."/>
            <person name="Sanders W.S."/>
            <person name="Peterson D.G."/>
            <person name="Frelichowski J.E."/>
            <person name="Scheffler J.A."/>
            <person name="Scheffler B.E."/>
            <person name="Wendel J.F."/>
        </authorList>
    </citation>
    <scope>NUCLEOTIDE SEQUENCE [LARGE SCALE GENOMIC DNA]</scope>
    <source>
        <strain evidence="2">8</strain>
        <tissue evidence="2">Leaf</tissue>
    </source>
</reference>
<dbReference type="Pfam" id="PF13456">
    <property type="entry name" value="RVT_3"/>
    <property type="match status" value="1"/>
</dbReference>
<dbReference type="AlphaFoldDB" id="A0A7J9FQ19"/>
<dbReference type="GO" id="GO:0003676">
    <property type="term" value="F:nucleic acid binding"/>
    <property type="evidence" value="ECO:0007669"/>
    <property type="project" value="InterPro"/>
</dbReference>
<dbReference type="GO" id="GO:0004523">
    <property type="term" value="F:RNA-DNA hybrid ribonuclease activity"/>
    <property type="evidence" value="ECO:0007669"/>
    <property type="project" value="InterPro"/>
</dbReference>
<dbReference type="EMBL" id="JABEZW010225603">
    <property type="protein sequence ID" value="MBA0787278.1"/>
    <property type="molecule type" value="Genomic_DNA"/>
</dbReference>
<sequence>MVVMGKDRWVPPSRESVKVNFDVVFQKDKQKYASGILIRNREGLIMVVCIHPNSHIVDPFMAEARACEQMVSFMVDLGFKK</sequence>
<evidence type="ECO:0000259" key="1">
    <source>
        <dbReference type="Pfam" id="PF13456"/>
    </source>
</evidence>